<dbReference type="EMBL" id="JAFREM010000031">
    <property type="protein sequence ID" value="MBO1308225.1"/>
    <property type="molecule type" value="Genomic_DNA"/>
</dbReference>
<comment type="caution">
    <text evidence="1">The sequence shown here is derived from an EMBL/GenBank/DDBJ whole genome shotgun (WGS) entry which is preliminary data.</text>
</comment>
<gene>
    <name evidence="1" type="ORF">JZO70_18760</name>
</gene>
<proteinExistence type="predicted"/>
<organism evidence="1 2">
    <name type="scientific">Candidatus Enterococcus moelleringii</name>
    <dbReference type="NCBI Taxonomy" id="2815325"/>
    <lineage>
        <taxon>Bacteria</taxon>
        <taxon>Bacillati</taxon>
        <taxon>Bacillota</taxon>
        <taxon>Bacilli</taxon>
        <taxon>Lactobacillales</taxon>
        <taxon>Enterococcaceae</taxon>
        <taxon>Enterococcus</taxon>
    </lineage>
</organism>
<name>A0ABS3LF15_9ENTE</name>
<accession>A0ABS3LF15</accession>
<sequence>MIAFIAWTPLHLINCMNVRLNFFPEEKADLYIYDEFADSNLYYERIKKINMFNRVILVDHTNISVGMLKYYDILFNKNRFKVDGCIKYDEIFVQGGNYFSKILFSNNQKINPKLKLNYIEDGIAPYLGGRIFSTSRTNILIYNLFNRFSMLKKEIDKYFVYEPELVDFPKNKTMSIPKITKSNPAHDFILGVFTNDLEIENAVVFIDQPLKDDNYGVDEIELANRVSDMNKTTKNFVVKQHPRSNRVYSGFKLFNSNVPFEILALRGQLRNSIVISPSSTIAFSSYMMFGIEFDTVLLSQLILNEYKDYDTEHRKIFEMISTFTKKFNNVTEKEIFLPSNYNEFEKKFGEWKRNE</sequence>
<reference evidence="1 2" key="1">
    <citation type="submission" date="2021-03" db="EMBL/GenBank/DDBJ databases">
        <title>Enterococcal diversity collection.</title>
        <authorList>
            <person name="Gilmore M.S."/>
            <person name="Schwartzman J."/>
            <person name="Van Tyne D."/>
            <person name="Martin M."/>
            <person name="Earl A.M."/>
            <person name="Manson A.L."/>
            <person name="Straub T."/>
            <person name="Salamzade R."/>
            <person name="Saavedra J."/>
            <person name="Lebreton F."/>
            <person name="Prichula J."/>
            <person name="Schaufler K."/>
            <person name="Gaca A."/>
            <person name="Sgardioli B."/>
            <person name="Wagenaar J."/>
            <person name="Strong T."/>
        </authorList>
    </citation>
    <scope>NUCLEOTIDE SEQUENCE [LARGE SCALE GENOMIC DNA]</scope>
    <source>
        <strain evidence="1 2">669A</strain>
    </source>
</reference>
<dbReference type="Proteomes" id="UP000664601">
    <property type="component" value="Unassembled WGS sequence"/>
</dbReference>
<evidence type="ECO:0000313" key="1">
    <source>
        <dbReference type="EMBL" id="MBO1308225.1"/>
    </source>
</evidence>
<evidence type="ECO:0000313" key="2">
    <source>
        <dbReference type="Proteomes" id="UP000664601"/>
    </source>
</evidence>
<dbReference type="RefSeq" id="WP_207675219.1">
    <property type="nucleotide sequence ID" value="NZ_JAFREM010000031.1"/>
</dbReference>
<protein>
    <submittedName>
        <fullName evidence="1">Uncharacterized protein</fullName>
    </submittedName>
</protein>
<keyword evidence="2" id="KW-1185">Reference proteome</keyword>